<evidence type="ECO:0000256" key="1">
    <source>
        <dbReference type="ARBA" id="ARBA00022574"/>
    </source>
</evidence>
<dbReference type="InterPro" id="IPR055442">
    <property type="entry name" value="Beta-prop_EML-like_2nd"/>
</dbReference>
<feature type="coiled-coil region" evidence="4">
    <location>
        <begin position="680"/>
        <end position="830"/>
    </location>
</feature>
<feature type="compositionally biased region" description="Basic and acidic residues" evidence="5">
    <location>
        <begin position="1130"/>
        <end position="1166"/>
    </location>
</feature>
<dbReference type="InterPro" id="IPR001680">
    <property type="entry name" value="WD40_rpt"/>
</dbReference>
<dbReference type="SUPFAM" id="SSF50978">
    <property type="entry name" value="WD40 repeat-like"/>
    <property type="match status" value="3"/>
</dbReference>
<dbReference type="PANTHER" id="PTHR32215:SF0">
    <property type="entry name" value="CILIA- AND FLAGELLA-ASSOCIATED PROTEIN 57"/>
    <property type="match status" value="1"/>
</dbReference>
<dbReference type="FunFam" id="2.130.10.10:FF:000271">
    <property type="entry name" value="cilia- and flagella-associated protein 57"/>
    <property type="match status" value="1"/>
</dbReference>
<dbReference type="EMBL" id="HBFX01041236">
    <property type="protein sequence ID" value="CAD8973821.1"/>
    <property type="molecule type" value="Transcribed_RNA"/>
</dbReference>
<dbReference type="Gene3D" id="2.130.10.10">
    <property type="entry name" value="YVTN repeat-like/Quinoprotein amine dehydrogenase"/>
    <property type="match status" value="2"/>
</dbReference>
<name>A0A6U5A8U8_HEMAN</name>
<dbReference type="InterPro" id="IPR015943">
    <property type="entry name" value="WD40/YVTN_repeat-like_dom_sf"/>
</dbReference>
<dbReference type="PANTHER" id="PTHR32215">
    <property type="entry name" value="CILIA- AND FLAGELLA-ASSOCIATED PROTEIN 57"/>
    <property type="match status" value="1"/>
</dbReference>
<dbReference type="InterPro" id="IPR052993">
    <property type="entry name" value="CFA-57"/>
</dbReference>
<evidence type="ECO:0000256" key="3">
    <source>
        <dbReference type="PROSITE-ProRule" id="PRU00221"/>
    </source>
</evidence>
<sequence>MSMAALLHRHLFGIKVDGREPIWYIDDQTVLYPAGHNTVIFNLEQRIQRFLPGTDKTEEITAIAVSPNKKFVAVAEKSDKGVITVFDLHSLKRRRLLTATDSLSKEFVSLAFSPDSKLLMAQGGAPDWSLTIWTWEKAKFVATFKTAASPNSAIYQCSFCPTDNNLICVTGNGVFKQLKLVDSNLKQLPNALNKREPQNYLCHTWLSEERVVMGTDTGDLLVVDSLELKAFIPRSPSDSNSIEAIVGFSKGIVTGSDDGSIAIYDKTDEKELYKRTKVFRIDNNAVKIRHLAVSHTEEQLVMATDNNQLYQFNLTNADIMKPDETNFDFLATSFHSGQITGVDTCVRKPLVATCGLDKSVRMWNYVDKTLELTKYFNEEAHSLALHPSGLHLLVGFSDKMRLLNVVMDDMRPFKEFAIKACRECKFSHGGHMFAAVNGNTINVFATYTCENLGNLRGHNGKVRSVCWSADDTKIVSCGMDGAVYEWNLKDFKRVGESVLKSCNYTCAVCTPDGKTSFAVGSDKKIKEITDSNIVKEYDLPGAVLCQVVLSHSGRMLFTATDTGSIQSWKFPLTNEVQDHQCHSRAVSRMCMTHDDAHLFTVGEDGVLLMLDVRDKEIRAAKRDKELLPFSEEILVTKSDLEEKTALTTDLKLKVDELQLHNDYQLRLKDMNHQDKIKELTDKLTAEIEAEKARHEALLAEKNDMEMEYEERIKNMEERHLLSSQQMEAQYQHKIMAEVERYQQLLEEKELLNERWDEQNSLLVESHERLVQELTDEYEYKLQEEQLALQRVRDEKDDLLRELEETRRQVEEDADQEIEELKDKYEVKLSAEREQHLRLKGENGIMRKKFHAQLKEIEDGKDDNKQLMARQKELYHQISMLEKEIAGLKKEIRERDETIGDKEKRIYDLKKKNQELEKFKFVLDYKIKELKKQIEPRELEIADMKHQIKEMDQELERYHKTNSNLELTISDNKLKLEGQQQEILMQRGKCNDMGNKLKRYHNDLHAVIQYITEPKQLKEAVKALYQKHVQEPPQGAQVEQDIQKEYNRQRDYLEKTVESLKKKLSKDMDLHKTDSTRIMHENVALIKEINELRREIKALKQGGMRPPGGGATGKETPASGRATSSRMGGDPSKEIDMQREEIRRLRNRVDELEGVDRTRPTSREKLPPMDGFAEGPERIGTPGAP</sequence>
<evidence type="ECO:0008006" key="9">
    <source>
        <dbReference type="Google" id="ProtNLM"/>
    </source>
</evidence>
<evidence type="ECO:0000256" key="4">
    <source>
        <dbReference type="SAM" id="Coils"/>
    </source>
</evidence>
<feature type="coiled-coil region" evidence="4">
    <location>
        <begin position="940"/>
        <end position="967"/>
    </location>
</feature>
<dbReference type="AlphaFoldDB" id="A0A6U5A8U8"/>
<gene>
    <name evidence="8" type="ORF">HAND00432_LOCUS24822</name>
</gene>
<evidence type="ECO:0000259" key="7">
    <source>
        <dbReference type="Pfam" id="PF23414"/>
    </source>
</evidence>
<dbReference type="InterPro" id="IPR055439">
    <property type="entry name" value="Beta-prop_EML_1st"/>
</dbReference>
<keyword evidence="1 3" id="KW-0853">WD repeat</keyword>
<dbReference type="Pfam" id="PF23409">
    <property type="entry name" value="Beta-prop_EML"/>
    <property type="match status" value="1"/>
</dbReference>
<proteinExistence type="predicted"/>
<evidence type="ECO:0000256" key="2">
    <source>
        <dbReference type="ARBA" id="ARBA00022737"/>
    </source>
</evidence>
<keyword evidence="4" id="KW-0175">Coiled coil</keyword>
<accession>A0A6U5A8U8</accession>
<reference evidence="8" key="1">
    <citation type="submission" date="2021-01" db="EMBL/GenBank/DDBJ databases">
        <authorList>
            <person name="Corre E."/>
            <person name="Pelletier E."/>
            <person name="Niang G."/>
            <person name="Scheremetjew M."/>
            <person name="Finn R."/>
            <person name="Kale V."/>
            <person name="Holt S."/>
            <person name="Cochrane G."/>
            <person name="Meng A."/>
            <person name="Brown T."/>
            <person name="Cohen L."/>
        </authorList>
    </citation>
    <scope>NUCLEOTIDE SEQUENCE</scope>
    <source>
        <strain evidence="8">CCMP644</strain>
    </source>
</reference>
<feature type="repeat" description="WD" evidence="3">
    <location>
        <begin position="455"/>
        <end position="496"/>
    </location>
</feature>
<dbReference type="PROSITE" id="PS50082">
    <property type="entry name" value="WD_REPEATS_2"/>
    <property type="match status" value="1"/>
</dbReference>
<dbReference type="SMART" id="SM00320">
    <property type="entry name" value="WD40"/>
    <property type="match status" value="10"/>
</dbReference>
<feature type="domain" description="EML-like first beta-propeller" evidence="6">
    <location>
        <begin position="55"/>
        <end position="311"/>
    </location>
</feature>
<keyword evidence="2" id="KW-0677">Repeat</keyword>
<evidence type="ECO:0000259" key="6">
    <source>
        <dbReference type="Pfam" id="PF23409"/>
    </source>
</evidence>
<dbReference type="Pfam" id="PF23414">
    <property type="entry name" value="Beta-prop_EML_2"/>
    <property type="match status" value="1"/>
</dbReference>
<evidence type="ECO:0000256" key="5">
    <source>
        <dbReference type="SAM" id="MobiDB-lite"/>
    </source>
</evidence>
<protein>
    <recommendedName>
        <fullName evidence="9">Cilia- and flagella-associated protein 57</fullName>
    </recommendedName>
</protein>
<dbReference type="PROSITE" id="PS50294">
    <property type="entry name" value="WD_REPEATS_REGION"/>
    <property type="match status" value="1"/>
</dbReference>
<feature type="region of interest" description="Disordered" evidence="5">
    <location>
        <begin position="1100"/>
        <end position="1184"/>
    </location>
</feature>
<feature type="domain" description="EML-like second beta-propeller" evidence="7">
    <location>
        <begin position="340"/>
        <end position="604"/>
    </location>
</feature>
<feature type="coiled-coil region" evidence="4">
    <location>
        <begin position="863"/>
        <end position="897"/>
    </location>
</feature>
<evidence type="ECO:0000313" key="8">
    <source>
        <dbReference type="EMBL" id="CAD8973821.1"/>
    </source>
</evidence>
<organism evidence="8">
    <name type="scientific">Hemiselmis andersenii</name>
    <name type="common">Cryptophyte alga</name>
    <dbReference type="NCBI Taxonomy" id="464988"/>
    <lineage>
        <taxon>Eukaryota</taxon>
        <taxon>Cryptophyceae</taxon>
        <taxon>Cryptomonadales</taxon>
        <taxon>Hemiselmidaceae</taxon>
        <taxon>Hemiselmis</taxon>
    </lineage>
</organism>
<dbReference type="InterPro" id="IPR036322">
    <property type="entry name" value="WD40_repeat_dom_sf"/>
</dbReference>